<dbReference type="AlphaFoldDB" id="K4A2V8"/>
<reference evidence="11" key="1">
    <citation type="journal article" date="2012" name="Nat. Biotechnol.">
        <title>Reference genome sequence of the model plant Setaria.</title>
        <authorList>
            <person name="Bennetzen J.L."/>
            <person name="Schmutz J."/>
            <person name="Wang H."/>
            <person name="Percifield R."/>
            <person name="Hawkins J."/>
            <person name="Pontaroli A.C."/>
            <person name="Estep M."/>
            <person name="Feng L."/>
            <person name="Vaughn J.N."/>
            <person name="Grimwood J."/>
            <person name="Jenkins J."/>
            <person name="Barry K."/>
            <person name="Lindquist E."/>
            <person name="Hellsten U."/>
            <person name="Deshpande S."/>
            <person name="Wang X."/>
            <person name="Wu X."/>
            <person name="Mitros T."/>
            <person name="Triplett J."/>
            <person name="Yang X."/>
            <person name="Ye C.Y."/>
            <person name="Mauro-Herrera M."/>
            <person name="Wang L."/>
            <person name="Li P."/>
            <person name="Sharma M."/>
            <person name="Sharma R."/>
            <person name="Ronald P.C."/>
            <person name="Panaud O."/>
            <person name="Kellogg E.A."/>
            <person name="Brutnell T.P."/>
            <person name="Doust A.N."/>
            <person name="Tuskan G.A."/>
            <person name="Rokhsar D."/>
            <person name="Devos K.M."/>
        </authorList>
    </citation>
    <scope>NUCLEOTIDE SEQUENCE [LARGE SCALE GENOMIC DNA]</scope>
    <source>
        <strain evidence="11">cv. Yugu1</strain>
    </source>
</reference>
<dbReference type="GO" id="GO:0008270">
    <property type="term" value="F:zinc ion binding"/>
    <property type="evidence" value="ECO:0007669"/>
    <property type="project" value="UniProtKB-KW"/>
</dbReference>
<evidence type="ECO:0000259" key="9">
    <source>
        <dbReference type="PROSITE" id="PS50966"/>
    </source>
</evidence>
<organism evidence="10 11">
    <name type="scientific">Setaria italica</name>
    <name type="common">Foxtail millet</name>
    <name type="synonym">Panicum italicum</name>
    <dbReference type="NCBI Taxonomy" id="4555"/>
    <lineage>
        <taxon>Eukaryota</taxon>
        <taxon>Viridiplantae</taxon>
        <taxon>Streptophyta</taxon>
        <taxon>Embryophyta</taxon>
        <taxon>Tracheophyta</taxon>
        <taxon>Spermatophyta</taxon>
        <taxon>Magnoliopsida</taxon>
        <taxon>Liliopsida</taxon>
        <taxon>Poales</taxon>
        <taxon>Poaceae</taxon>
        <taxon>PACMAD clade</taxon>
        <taxon>Panicoideae</taxon>
        <taxon>Panicodae</taxon>
        <taxon>Paniceae</taxon>
        <taxon>Cenchrinae</taxon>
        <taxon>Setaria</taxon>
    </lineage>
</organism>
<keyword evidence="6" id="KW-0233">DNA recombination</keyword>
<keyword evidence="3 7" id="KW-0863">Zinc-finger</keyword>
<evidence type="ECO:0000256" key="2">
    <source>
        <dbReference type="ARBA" id="ARBA00022723"/>
    </source>
</evidence>
<dbReference type="InParanoid" id="K4A2V8"/>
<dbReference type="EMBL" id="AGNK02000655">
    <property type="status" value="NOT_ANNOTATED_CDS"/>
    <property type="molecule type" value="Genomic_DNA"/>
</dbReference>
<sequence>MDPPQKHVELARPDACKCNETTTQRSKETRSTTGSRCNRARNVLCFDEQHTKIGISKYKAYRAKREAVKMVLGDHADQFKRIQDYAHALLHVNPGVNPVFERMFISFKAQIDGFKAGCRPFIGVDGTHGILNDVPNVFPRAEHRFCLRHLHANFVSVGYGGGDELKKLMEKASYAYRQYDFDVAMEKIKIKNFEAWVWLKQLPPEHWCRHKFSSRAKTDLVVNNISETYNSSILEARDEPVVTMLEHMRSKIMEGYTTKEEGAQRDKWQIVPNYQKRLEFEKHLASFCRAVCAGRGIWQVSMAEFTFVVDLNSRTCGCRKWDVTGIPCCHAVSAIQAFNHRPEEYVDDLFKKEAYLLAYAGQIMPVPDKTQWLRTPFPGVDPPRFTIQPGRPKKKRRRAPGERHVASIASKRVAIRCSRCKSFGHNVSGCKMRKRGTKTKGSQEKRGRKPKNDATSSSHEQSQQNTQISAPQKRGRKPRHDSTSSSHQQLQMMSNSQPEVQIYSQQPPDAIPMNN</sequence>
<dbReference type="InterPro" id="IPR001207">
    <property type="entry name" value="Transposase_mutator"/>
</dbReference>
<evidence type="ECO:0000256" key="3">
    <source>
        <dbReference type="ARBA" id="ARBA00022771"/>
    </source>
</evidence>
<feature type="compositionally biased region" description="Polar residues" evidence="8">
    <location>
        <begin position="483"/>
        <end position="515"/>
    </location>
</feature>
<accession>K4A2V8</accession>
<dbReference type="FunCoup" id="K4A2V8">
    <property type="interactions" value="3"/>
</dbReference>
<dbReference type="Gramene" id="KQL22323">
    <property type="protein sequence ID" value="KQL22323"/>
    <property type="gene ID" value="SETIT_033210mg"/>
</dbReference>
<evidence type="ECO:0000313" key="11">
    <source>
        <dbReference type="Proteomes" id="UP000004995"/>
    </source>
</evidence>
<keyword evidence="5" id="KW-0238">DNA-binding</keyword>
<dbReference type="STRING" id="4555.K4A2V8"/>
<feature type="region of interest" description="Disordered" evidence="8">
    <location>
        <begin position="377"/>
        <end position="407"/>
    </location>
</feature>
<evidence type="ECO:0000256" key="4">
    <source>
        <dbReference type="ARBA" id="ARBA00022833"/>
    </source>
</evidence>
<keyword evidence="2" id="KW-0479">Metal-binding</keyword>
<dbReference type="HOGENOM" id="CLU_529581_0_0_1"/>
<feature type="region of interest" description="Disordered" evidence="8">
    <location>
        <begin position="426"/>
        <end position="515"/>
    </location>
</feature>
<evidence type="ECO:0000256" key="8">
    <source>
        <dbReference type="SAM" id="MobiDB-lite"/>
    </source>
</evidence>
<protein>
    <recommendedName>
        <fullName evidence="9">SWIM-type domain-containing protein</fullName>
    </recommendedName>
</protein>
<dbReference type="Proteomes" id="UP000004995">
    <property type="component" value="Unassembled WGS sequence"/>
</dbReference>
<dbReference type="OMA" id="LHIINDE"/>
<dbReference type="eggNOG" id="ENOG502QR4U">
    <property type="taxonomic scope" value="Eukaryota"/>
</dbReference>
<dbReference type="SMART" id="SM00575">
    <property type="entry name" value="ZnF_PMZ"/>
    <property type="match status" value="1"/>
</dbReference>
<dbReference type="PROSITE" id="PS50966">
    <property type="entry name" value="ZF_SWIM"/>
    <property type="match status" value="1"/>
</dbReference>
<keyword evidence="11" id="KW-1185">Reference proteome</keyword>
<evidence type="ECO:0000256" key="6">
    <source>
        <dbReference type="ARBA" id="ARBA00023172"/>
    </source>
</evidence>
<keyword evidence="1" id="KW-0815">Transposition</keyword>
<evidence type="ECO:0000256" key="7">
    <source>
        <dbReference type="PROSITE-ProRule" id="PRU00325"/>
    </source>
</evidence>
<dbReference type="Pfam" id="PF04434">
    <property type="entry name" value="SWIM"/>
    <property type="match status" value="1"/>
</dbReference>
<feature type="domain" description="SWIM-type" evidence="9">
    <location>
        <begin position="305"/>
        <end position="339"/>
    </location>
</feature>
<dbReference type="InterPro" id="IPR007527">
    <property type="entry name" value="Znf_SWIM"/>
</dbReference>
<dbReference type="GO" id="GO:0004803">
    <property type="term" value="F:transposase activity"/>
    <property type="evidence" value="ECO:0007669"/>
    <property type="project" value="InterPro"/>
</dbReference>
<keyword evidence="4" id="KW-0862">Zinc</keyword>
<dbReference type="PROSITE" id="PS01007">
    <property type="entry name" value="TRANSPOSASE_MUTATOR"/>
    <property type="match status" value="1"/>
</dbReference>
<dbReference type="PANTHER" id="PTHR31973:SF187">
    <property type="entry name" value="MUTATOR TRANSPOSASE MUDRA PROTEIN"/>
    <property type="match status" value="1"/>
</dbReference>
<feature type="compositionally biased region" description="Polar residues" evidence="8">
    <location>
        <begin position="453"/>
        <end position="470"/>
    </location>
</feature>
<name>K4A2V8_SETIT</name>
<evidence type="ECO:0000256" key="5">
    <source>
        <dbReference type="ARBA" id="ARBA00023125"/>
    </source>
</evidence>
<evidence type="ECO:0000313" key="10">
    <source>
        <dbReference type="EnsemblPlants" id="KQL22323"/>
    </source>
</evidence>
<dbReference type="EnsemblPlants" id="KQL22323">
    <property type="protein sequence ID" value="KQL22323"/>
    <property type="gene ID" value="SETIT_033210mg"/>
</dbReference>
<dbReference type="InterPro" id="IPR006564">
    <property type="entry name" value="Znf_PMZ"/>
</dbReference>
<dbReference type="GO" id="GO:0003677">
    <property type="term" value="F:DNA binding"/>
    <property type="evidence" value="ECO:0007669"/>
    <property type="project" value="UniProtKB-KW"/>
</dbReference>
<dbReference type="GO" id="GO:0006313">
    <property type="term" value="P:DNA transposition"/>
    <property type="evidence" value="ECO:0007669"/>
    <property type="project" value="InterPro"/>
</dbReference>
<evidence type="ECO:0000256" key="1">
    <source>
        <dbReference type="ARBA" id="ARBA00022578"/>
    </source>
</evidence>
<proteinExistence type="predicted"/>
<reference evidence="10" key="2">
    <citation type="submission" date="2018-08" db="UniProtKB">
        <authorList>
            <consortium name="EnsemblPlants"/>
        </authorList>
    </citation>
    <scope>IDENTIFICATION</scope>
    <source>
        <strain evidence="10">Yugu1</strain>
    </source>
</reference>
<dbReference type="PANTHER" id="PTHR31973">
    <property type="entry name" value="POLYPROTEIN, PUTATIVE-RELATED"/>
    <property type="match status" value="1"/>
</dbReference>